<evidence type="ECO:0000313" key="2">
    <source>
        <dbReference type="EMBL" id="SFH93561.1"/>
    </source>
</evidence>
<gene>
    <name evidence="2" type="ORF">SAMN05421753_10466</name>
</gene>
<proteinExistence type="predicted"/>
<accession>A0A1I3E4D9</accession>
<protein>
    <submittedName>
        <fullName evidence="2">Uncharacterized protein</fullName>
    </submittedName>
</protein>
<reference evidence="3" key="1">
    <citation type="submission" date="2016-10" db="EMBL/GenBank/DDBJ databases">
        <authorList>
            <person name="Varghese N."/>
            <person name="Submissions S."/>
        </authorList>
    </citation>
    <scope>NUCLEOTIDE SEQUENCE [LARGE SCALE GENOMIC DNA]</scope>
    <source>
        <strain evidence="3">DSM 26348</strain>
    </source>
</reference>
<dbReference type="EMBL" id="FOQD01000004">
    <property type="protein sequence ID" value="SFH93561.1"/>
    <property type="molecule type" value="Genomic_DNA"/>
</dbReference>
<organism evidence="2 3">
    <name type="scientific">Planctomicrobium piriforme</name>
    <dbReference type="NCBI Taxonomy" id="1576369"/>
    <lineage>
        <taxon>Bacteria</taxon>
        <taxon>Pseudomonadati</taxon>
        <taxon>Planctomycetota</taxon>
        <taxon>Planctomycetia</taxon>
        <taxon>Planctomycetales</taxon>
        <taxon>Planctomycetaceae</taxon>
        <taxon>Planctomicrobium</taxon>
    </lineage>
</organism>
<feature type="region of interest" description="Disordered" evidence="1">
    <location>
        <begin position="23"/>
        <end position="42"/>
    </location>
</feature>
<evidence type="ECO:0000256" key="1">
    <source>
        <dbReference type="SAM" id="MobiDB-lite"/>
    </source>
</evidence>
<keyword evidence="3" id="KW-1185">Reference proteome</keyword>
<name>A0A1I3E4D9_9PLAN</name>
<dbReference type="STRING" id="1576369.SAMN05421753_10466"/>
<evidence type="ECO:0000313" key="3">
    <source>
        <dbReference type="Proteomes" id="UP000199518"/>
    </source>
</evidence>
<dbReference type="Proteomes" id="UP000199518">
    <property type="component" value="Unassembled WGS sequence"/>
</dbReference>
<dbReference type="AlphaFoldDB" id="A0A1I3E4D9"/>
<sequence>MIRVPVVEAGPSHPLALVGAIRSATDPGTPEKSPNSLIPKFA</sequence>